<keyword evidence="1" id="KW-0812">Transmembrane</keyword>
<proteinExistence type="predicted"/>
<feature type="transmembrane region" description="Helical" evidence="1">
    <location>
        <begin position="138"/>
        <end position="161"/>
    </location>
</feature>
<feature type="transmembrane region" description="Helical" evidence="1">
    <location>
        <begin position="6"/>
        <end position="27"/>
    </location>
</feature>
<organism evidence="2">
    <name type="scientific">Spodoptera frugiperda</name>
    <name type="common">Fall armyworm</name>
    <dbReference type="NCBI Taxonomy" id="7108"/>
    <lineage>
        <taxon>Eukaryota</taxon>
        <taxon>Metazoa</taxon>
        <taxon>Ecdysozoa</taxon>
        <taxon>Arthropoda</taxon>
        <taxon>Hexapoda</taxon>
        <taxon>Insecta</taxon>
        <taxon>Pterygota</taxon>
        <taxon>Neoptera</taxon>
        <taxon>Endopterygota</taxon>
        <taxon>Lepidoptera</taxon>
        <taxon>Glossata</taxon>
        <taxon>Ditrysia</taxon>
        <taxon>Noctuoidea</taxon>
        <taxon>Noctuidae</taxon>
        <taxon>Amphipyrinae</taxon>
        <taxon>Spodoptera</taxon>
    </lineage>
</organism>
<sequence>MLKGGIAAMIYVTHALNFWVPFNLAFYYLKKLHPPEKAVFWELLYRAIFVTVIGMIAVVFPDINALMGFVTFDLWDKPVNEQTDHLMVSNWRYPWSSEIKALQLGVFCIANMAFVWPNIITLLVIWDRPGLGSMKWKLWRGIVLLVIGLFIFVCGSMVAIIELGTVFYKINIAQTPDE</sequence>
<keyword evidence="1" id="KW-1133">Transmembrane helix</keyword>
<feature type="transmembrane region" description="Helical" evidence="1">
    <location>
        <begin position="101"/>
        <end position="126"/>
    </location>
</feature>
<evidence type="ECO:0000313" key="2">
    <source>
        <dbReference type="EMBL" id="SOQ56772.1"/>
    </source>
</evidence>
<accession>A0A2H1WUV6</accession>
<protein>
    <submittedName>
        <fullName evidence="2">SFRICE_038019</fullName>
    </submittedName>
</protein>
<reference evidence="2" key="1">
    <citation type="submission" date="2016-07" db="EMBL/GenBank/DDBJ databases">
        <authorList>
            <person name="Bretaudeau A."/>
        </authorList>
    </citation>
    <scope>NUCLEOTIDE SEQUENCE</scope>
    <source>
        <strain evidence="2">Rice</strain>
        <tissue evidence="2">Whole body</tissue>
    </source>
</reference>
<feature type="transmembrane region" description="Helical" evidence="1">
    <location>
        <begin position="39"/>
        <end position="60"/>
    </location>
</feature>
<gene>
    <name evidence="2" type="ORF">SFRICE_038019</name>
</gene>
<evidence type="ECO:0000256" key="1">
    <source>
        <dbReference type="SAM" id="Phobius"/>
    </source>
</evidence>
<dbReference type="AlphaFoldDB" id="A0A2H1WUV6"/>
<dbReference type="OrthoDB" id="2417221at2759"/>
<dbReference type="EMBL" id="ODYU01011191">
    <property type="protein sequence ID" value="SOQ56772.1"/>
    <property type="molecule type" value="Genomic_DNA"/>
</dbReference>
<name>A0A2H1WUV6_SPOFR</name>
<keyword evidence="1" id="KW-0472">Membrane</keyword>